<keyword evidence="2" id="KW-1185">Reference proteome</keyword>
<dbReference type="Proteomes" id="UP000006911">
    <property type="component" value="Unassembled WGS sequence"/>
</dbReference>
<dbReference type="AlphaFoldDB" id="D5GPG1"/>
<evidence type="ECO:0000313" key="1">
    <source>
        <dbReference type="EMBL" id="CAZ86404.1"/>
    </source>
</evidence>
<evidence type="ECO:0000313" key="2">
    <source>
        <dbReference type="Proteomes" id="UP000006911"/>
    </source>
</evidence>
<dbReference type="RefSeq" id="XP_002842213.1">
    <property type="nucleotide sequence ID" value="XM_002842167.1"/>
</dbReference>
<gene>
    <name evidence="1" type="ORF">GSTUM_00011831001</name>
</gene>
<dbReference type="InParanoid" id="D5GPG1"/>
<protein>
    <submittedName>
        <fullName evidence="1">(Perigord truffle) hypothetical protein</fullName>
    </submittedName>
</protein>
<accession>D5GPG1</accession>
<dbReference type="HOGENOM" id="CLU_1846571_0_0_1"/>
<name>D5GPG1_TUBMM</name>
<sequence length="139" mass="15441">MYGCHTFTYNCAYIRNHRAFCHSKNSRSGGRGLVTVPGEGKVNEGNVKQLTRGPGIEFLIFPSSLNDWRSPTKGFLWNPPAGGLSERGLNWIVYDCDRTRILVKSREKDAALEQKCLALQQAPFLKGHSSALPLCWASA</sequence>
<organism evidence="1 2">
    <name type="scientific">Tuber melanosporum (strain Mel28)</name>
    <name type="common">Perigord black truffle</name>
    <dbReference type="NCBI Taxonomy" id="656061"/>
    <lineage>
        <taxon>Eukaryota</taxon>
        <taxon>Fungi</taxon>
        <taxon>Dikarya</taxon>
        <taxon>Ascomycota</taxon>
        <taxon>Pezizomycotina</taxon>
        <taxon>Pezizomycetes</taxon>
        <taxon>Pezizales</taxon>
        <taxon>Tuberaceae</taxon>
        <taxon>Tuber</taxon>
    </lineage>
</organism>
<reference evidence="1 2" key="1">
    <citation type="journal article" date="2010" name="Nature">
        <title>Perigord black truffle genome uncovers evolutionary origins and mechanisms of symbiosis.</title>
        <authorList>
            <person name="Martin F."/>
            <person name="Kohler A."/>
            <person name="Murat C."/>
            <person name="Balestrini R."/>
            <person name="Coutinho P.M."/>
            <person name="Jaillon O."/>
            <person name="Montanini B."/>
            <person name="Morin E."/>
            <person name="Noel B."/>
            <person name="Percudani R."/>
            <person name="Porcel B."/>
            <person name="Rubini A."/>
            <person name="Amicucci A."/>
            <person name="Amselem J."/>
            <person name="Anthouard V."/>
            <person name="Arcioni S."/>
            <person name="Artiguenave F."/>
            <person name="Aury J.M."/>
            <person name="Ballario P."/>
            <person name="Bolchi A."/>
            <person name="Brenna A."/>
            <person name="Brun A."/>
            <person name="Buee M."/>
            <person name="Cantarel B."/>
            <person name="Chevalier G."/>
            <person name="Couloux A."/>
            <person name="Da Silva C."/>
            <person name="Denoeud F."/>
            <person name="Duplessis S."/>
            <person name="Ghignone S."/>
            <person name="Hilselberger B."/>
            <person name="Iotti M."/>
            <person name="Marcais B."/>
            <person name="Mello A."/>
            <person name="Miranda M."/>
            <person name="Pacioni G."/>
            <person name="Quesneville H."/>
            <person name="Riccioni C."/>
            <person name="Ruotolo R."/>
            <person name="Splivallo R."/>
            <person name="Stocchi V."/>
            <person name="Tisserant E."/>
            <person name="Viscomi A.R."/>
            <person name="Zambonelli A."/>
            <person name="Zampieri E."/>
            <person name="Henrissat B."/>
            <person name="Lebrun M.H."/>
            <person name="Paolocci F."/>
            <person name="Bonfante P."/>
            <person name="Ottonello S."/>
            <person name="Wincker P."/>
        </authorList>
    </citation>
    <scope>NUCLEOTIDE SEQUENCE [LARGE SCALE GENOMIC DNA]</scope>
    <source>
        <strain evidence="1 2">Mel28</strain>
    </source>
</reference>
<dbReference type="GeneID" id="9186644"/>
<dbReference type="EMBL" id="FN430375">
    <property type="protein sequence ID" value="CAZ86404.1"/>
    <property type="molecule type" value="Genomic_DNA"/>
</dbReference>
<dbReference type="KEGG" id="tml:GSTUM_00011831001"/>
<proteinExistence type="predicted"/>